<feature type="binding site" evidence="11">
    <location>
        <begin position="9"/>
        <end position="14"/>
    </location>
    <ligand>
        <name>FAD</name>
        <dbReference type="ChEBI" id="CHEBI:57692"/>
    </ligand>
</feature>
<evidence type="ECO:0000256" key="7">
    <source>
        <dbReference type="ARBA" id="ARBA00022827"/>
    </source>
</evidence>
<dbReference type="RefSeq" id="WP_096406816.1">
    <property type="nucleotide sequence ID" value="NZ_AP017372.2"/>
</dbReference>
<proteinExistence type="inferred from homology"/>
<dbReference type="Gene3D" id="1.10.150.570">
    <property type="entry name" value="GidA associated domain, C-terminal subdomain"/>
    <property type="match status" value="1"/>
</dbReference>
<comment type="cofactor">
    <cofactor evidence="1 11">
        <name>FAD</name>
        <dbReference type="ChEBI" id="CHEBI:57692"/>
    </cofactor>
</comment>
<dbReference type="GO" id="GO:0050660">
    <property type="term" value="F:flavin adenine dinucleotide binding"/>
    <property type="evidence" value="ECO:0007669"/>
    <property type="project" value="UniProtKB-UniRule"/>
</dbReference>
<evidence type="ECO:0000256" key="5">
    <source>
        <dbReference type="ARBA" id="ARBA00022630"/>
    </source>
</evidence>
<keyword evidence="14" id="KW-1185">Reference proteome</keyword>
<comment type="subcellular location">
    <subcellularLocation>
        <location evidence="11">Cytoplasm</location>
    </subcellularLocation>
</comment>
<feature type="binding site" evidence="11">
    <location>
        <position position="176"/>
    </location>
    <ligand>
        <name>FAD</name>
        <dbReference type="ChEBI" id="CHEBI:57692"/>
    </ligand>
</feature>
<dbReference type="Proteomes" id="UP000218890">
    <property type="component" value="Chromosome"/>
</dbReference>
<dbReference type="HAMAP" id="MF_00129">
    <property type="entry name" value="MnmG_GidA"/>
    <property type="match status" value="1"/>
</dbReference>
<dbReference type="KEGG" id="hhk:HH1059_25830"/>
<organism evidence="13 14">
    <name type="scientific">Halorhodospira halochloris</name>
    <name type="common">Ectothiorhodospira halochloris</name>
    <dbReference type="NCBI Taxonomy" id="1052"/>
    <lineage>
        <taxon>Bacteria</taxon>
        <taxon>Pseudomonadati</taxon>
        <taxon>Pseudomonadota</taxon>
        <taxon>Gammaproteobacteria</taxon>
        <taxon>Chromatiales</taxon>
        <taxon>Ectothiorhodospiraceae</taxon>
        <taxon>Halorhodospira</taxon>
    </lineage>
</organism>
<comment type="function">
    <text evidence="2 11">NAD-binding protein involved in the addition of a carboxymethylaminomethyl (cmnm) group at the wobble position (U34) of certain tRNAs, forming tRNA-cmnm(5)s(2)U34.</text>
</comment>
<dbReference type="InterPro" id="IPR020595">
    <property type="entry name" value="MnmG-rel_CS"/>
</dbReference>
<keyword evidence="8 11" id="KW-0520">NAD</keyword>
<evidence type="ECO:0000256" key="9">
    <source>
        <dbReference type="ARBA" id="ARBA00025948"/>
    </source>
</evidence>
<dbReference type="AlphaFoldDB" id="A0A120MZK5"/>
<evidence type="ECO:0000256" key="3">
    <source>
        <dbReference type="ARBA" id="ARBA00007653"/>
    </source>
</evidence>
<evidence type="ECO:0000256" key="4">
    <source>
        <dbReference type="ARBA" id="ARBA00020461"/>
    </source>
</evidence>
<keyword evidence="7 11" id="KW-0274">FAD</keyword>
<comment type="similarity">
    <text evidence="3 11">Belongs to the MnmG family.</text>
</comment>
<dbReference type="FunFam" id="3.50.50.60:FF:000002">
    <property type="entry name" value="tRNA uridine 5-carboxymethylaminomethyl modification enzyme MnmG"/>
    <property type="match status" value="1"/>
</dbReference>
<evidence type="ECO:0000256" key="6">
    <source>
        <dbReference type="ARBA" id="ARBA00022694"/>
    </source>
</evidence>
<dbReference type="Pfam" id="PF13932">
    <property type="entry name" value="SAM_GIDA_C"/>
    <property type="match status" value="1"/>
</dbReference>
<feature type="binding site" evidence="11">
    <location>
        <begin position="269"/>
        <end position="283"/>
    </location>
    <ligand>
        <name>NAD(+)</name>
        <dbReference type="ChEBI" id="CHEBI:57540"/>
    </ligand>
</feature>
<feature type="domain" description="tRNA uridine 5-carboxymethylaminomethyl modification enzyme C-terminal subdomain" evidence="12">
    <location>
        <begin position="541"/>
        <end position="612"/>
    </location>
</feature>
<dbReference type="InterPro" id="IPR002218">
    <property type="entry name" value="MnmG-rel"/>
</dbReference>
<dbReference type="FunFam" id="1.10.150.570:FF:000001">
    <property type="entry name" value="tRNA uridine 5-carboxymethylaminomethyl modification enzyme MnmG"/>
    <property type="match status" value="1"/>
</dbReference>
<evidence type="ECO:0000313" key="14">
    <source>
        <dbReference type="Proteomes" id="UP000218890"/>
    </source>
</evidence>
<feature type="binding site" evidence="11">
    <location>
        <position position="121"/>
    </location>
    <ligand>
        <name>FAD</name>
        <dbReference type="ChEBI" id="CHEBI:57692"/>
    </ligand>
</feature>
<dbReference type="EMBL" id="AP017372">
    <property type="protein sequence ID" value="BAU56666.1"/>
    <property type="molecule type" value="Genomic_DNA"/>
</dbReference>
<dbReference type="InterPro" id="IPR049312">
    <property type="entry name" value="GIDA_C_N"/>
</dbReference>
<dbReference type="PANTHER" id="PTHR11806">
    <property type="entry name" value="GLUCOSE INHIBITED DIVISION PROTEIN A"/>
    <property type="match status" value="1"/>
</dbReference>
<evidence type="ECO:0000256" key="2">
    <source>
        <dbReference type="ARBA" id="ARBA00003717"/>
    </source>
</evidence>
<gene>
    <name evidence="11 13" type="primary">mnmG</name>
    <name evidence="11" type="synonym">gidA</name>
    <name evidence="13" type="ORF">HH1059_25830</name>
</gene>
<evidence type="ECO:0000256" key="1">
    <source>
        <dbReference type="ARBA" id="ARBA00001974"/>
    </source>
</evidence>
<name>A0A120MZK5_HALHR</name>
<evidence type="ECO:0000256" key="8">
    <source>
        <dbReference type="ARBA" id="ARBA00023027"/>
    </source>
</evidence>
<dbReference type="GO" id="GO:0002098">
    <property type="term" value="P:tRNA wobble uridine modification"/>
    <property type="evidence" value="ECO:0007669"/>
    <property type="project" value="InterPro"/>
</dbReference>
<sequence>MRFDLIVVGGGHAGVEAAAAACRLGKETLLITHNLDTIGVLSCNPAIGGIGKGHLVREIAALDGVMGKAADAAAIQGRVLNRRKGPAVQAPRIQADRQTYAKTIREILDTYKNLHLLQDTVLELIIEGEMCVGVKGRISGCIHSEGVVMTTGTFLDGRIHVGNVKHDGGRAGDPSSIALSASLREFNLPIGRLKTGTPPRLDKRSLDTDKLSIQYGEDPRPKFVRFDRRSLQLPEVPCMITYTTPATHEIIENALEMSPMYSGAISSSGPRYCPSIEDKIVRFSDRDSHQIFLEPEGLDSLEVYPNGISTGLPFDVQLAIIRSCPGMQAARIVRPGYAIEYDFVDPRCLRKTLETEMIKRLFLAGQINGTTGYEEAAGQGLIAGVNAALAISGCESWVPDRDTAYIGVMIDDLVTDGVTEPYRMFTSRAEHRLKLRSDNAELRLTRRGYELGLVSEQLWDAYRQYESELDSRRRWLKETRIYPNRLDERQKKKLGAGLKRDMTLYELLKRPDIDYANLLCVIGSEADGEVDRVGEQLKIEALYEGYVEREEHDNKRHKKYADVLIPIELDFDSIDGLSNEVKEKLRRLRPATIGEASAISGVTPAAISILLIHMKSKGWLRHNKGNVDAS</sequence>
<dbReference type="Gene3D" id="3.50.50.60">
    <property type="entry name" value="FAD/NAD(P)-binding domain"/>
    <property type="match status" value="2"/>
</dbReference>
<keyword evidence="6 11" id="KW-0819">tRNA processing</keyword>
<reference evidence="13" key="1">
    <citation type="submission" date="2016-02" db="EMBL/GenBank/DDBJ databases">
        <title>Halorhodospira halochloris DSM-1059 complete genome, version 2.</title>
        <authorList>
            <person name="Tsukatani Y."/>
        </authorList>
    </citation>
    <scope>NUCLEOTIDE SEQUENCE</scope>
    <source>
        <strain evidence="13">DSM 1059</strain>
    </source>
</reference>
<accession>A0A120MZK5</accession>
<dbReference type="OrthoDB" id="9815560at2"/>
<dbReference type="SMART" id="SM01228">
    <property type="entry name" value="GIDA_assoc_3"/>
    <property type="match status" value="1"/>
</dbReference>
<dbReference type="InterPro" id="IPR036188">
    <property type="entry name" value="FAD/NAD-bd_sf"/>
</dbReference>
<keyword evidence="5 11" id="KW-0285">Flavoprotein</keyword>
<dbReference type="PROSITE" id="PS01281">
    <property type="entry name" value="GIDA_2"/>
    <property type="match status" value="1"/>
</dbReference>
<dbReference type="InterPro" id="IPR040131">
    <property type="entry name" value="MnmG_N"/>
</dbReference>
<dbReference type="InterPro" id="IPR047001">
    <property type="entry name" value="MnmG_C_subdom"/>
</dbReference>
<dbReference type="PROSITE" id="PS01280">
    <property type="entry name" value="GIDA_1"/>
    <property type="match status" value="1"/>
</dbReference>
<dbReference type="PANTHER" id="PTHR11806:SF0">
    <property type="entry name" value="PROTEIN MTO1 HOMOLOG, MITOCHONDRIAL"/>
    <property type="match status" value="1"/>
</dbReference>
<dbReference type="Pfam" id="PF21680">
    <property type="entry name" value="GIDA_C_1st"/>
    <property type="match status" value="1"/>
</dbReference>
<evidence type="ECO:0000256" key="10">
    <source>
        <dbReference type="ARBA" id="ARBA00031800"/>
    </source>
</evidence>
<evidence type="ECO:0000313" key="13">
    <source>
        <dbReference type="EMBL" id="BAU56666.1"/>
    </source>
</evidence>
<dbReference type="InterPro" id="IPR044920">
    <property type="entry name" value="MnmG_C_subdom_sf"/>
</dbReference>
<feature type="binding site" evidence="11">
    <location>
        <position position="366"/>
    </location>
    <ligand>
        <name>FAD</name>
        <dbReference type="ChEBI" id="CHEBI:57692"/>
    </ligand>
</feature>
<dbReference type="NCBIfam" id="TIGR00136">
    <property type="entry name" value="mnmG_gidA"/>
    <property type="match status" value="1"/>
</dbReference>
<dbReference type="GO" id="GO:0030488">
    <property type="term" value="P:tRNA methylation"/>
    <property type="evidence" value="ECO:0007669"/>
    <property type="project" value="TreeGrafter"/>
</dbReference>
<evidence type="ECO:0000259" key="12">
    <source>
        <dbReference type="SMART" id="SM01228"/>
    </source>
</evidence>
<protein>
    <recommendedName>
        <fullName evidence="4 11">tRNA uridine 5-carboxymethylaminomethyl modification enzyme MnmG</fullName>
    </recommendedName>
    <alternativeName>
        <fullName evidence="10 11">Glucose-inhibited division protein A</fullName>
    </alternativeName>
</protein>
<comment type="subunit">
    <text evidence="9 11">Homodimer. Heterotetramer of two MnmE and two MnmG subunits.</text>
</comment>
<dbReference type="InterPro" id="IPR026904">
    <property type="entry name" value="MnmG_C"/>
</dbReference>
<dbReference type="SUPFAM" id="SSF51905">
    <property type="entry name" value="FAD/NAD(P)-binding domain"/>
    <property type="match status" value="1"/>
</dbReference>
<dbReference type="GO" id="GO:0005829">
    <property type="term" value="C:cytosol"/>
    <property type="evidence" value="ECO:0007669"/>
    <property type="project" value="TreeGrafter"/>
</dbReference>
<dbReference type="InterPro" id="IPR004416">
    <property type="entry name" value="MnmG"/>
</dbReference>
<dbReference type="Pfam" id="PF01134">
    <property type="entry name" value="GIDA"/>
    <property type="match status" value="1"/>
</dbReference>
<keyword evidence="11" id="KW-0963">Cytoplasm</keyword>
<dbReference type="Gene3D" id="1.10.10.1800">
    <property type="entry name" value="tRNA uridine 5-carboxymethylaminomethyl modification enzyme MnmG/GidA"/>
    <property type="match status" value="1"/>
</dbReference>
<evidence type="ECO:0000256" key="11">
    <source>
        <dbReference type="HAMAP-Rule" id="MF_00129"/>
    </source>
</evidence>